<evidence type="ECO:0000256" key="3">
    <source>
        <dbReference type="ARBA" id="ARBA00022801"/>
    </source>
</evidence>
<proteinExistence type="inferred from homology"/>
<protein>
    <recommendedName>
        <fullName evidence="2 5">Alpha-galactosidase</fullName>
        <ecNumber evidence="2 5">3.2.1.22</ecNumber>
    </recommendedName>
</protein>
<dbReference type="PANTHER" id="PTHR43053:SF3">
    <property type="entry name" value="ALPHA-GALACTOSIDASE C-RELATED"/>
    <property type="match status" value="1"/>
</dbReference>
<dbReference type="EC" id="3.2.1.22" evidence="2 5"/>
<evidence type="ECO:0000256" key="4">
    <source>
        <dbReference type="ARBA" id="ARBA00023295"/>
    </source>
</evidence>
<dbReference type="PANTHER" id="PTHR43053">
    <property type="entry name" value="GLYCOSIDASE FAMILY 31"/>
    <property type="match status" value="1"/>
</dbReference>
<dbReference type="PIRSF" id="PIRSF005536">
    <property type="entry name" value="Agal"/>
    <property type="match status" value="1"/>
</dbReference>
<evidence type="ECO:0000259" key="6">
    <source>
        <dbReference type="Pfam" id="PF16875"/>
    </source>
</evidence>
<dbReference type="InterPro" id="IPR031704">
    <property type="entry name" value="Glyco_hydro_36_N"/>
</dbReference>
<dbReference type="InterPro" id="IPR013785">
    <property type="entry name" value="Aldolase_TIM"/>
</dbReference>
<dbReference type="GO" id="GO:0004557">
    <property type="term" value="F:alpha-galactosidase activity"/>
    <property type="evidence" value="ECO:0007669"/>
    <property type="project" value="UniProtKB-EC"/>
</dbReference>
<evidence type="ECO:0000256" key="1">
    <source>
        <dbReference type="ARBA" id="ARBA00001255"/>
    </source>
</evidence>
<dbReference type="Pfam" id="PF16875">
    <property type="entry name" value="Glyco_hydro_36N"/>
    <property type="match status" value="1"/>
</dbReference>
<dbReference type="InterPro" id="IPR000111">
    <property type="entry name" value="Glyco_hydro_27/36_CS"/>
</dbReference>
<name>A0ABV9ECS1_9ACTN</name>
<gene>
    <name evidence="7" type="ORF">ACFO8L_07215</name>
</gene>
<dbReference type="InterPro" id="IPR017853">
    <property type="entry name" value="GH"/>
</dbReference>
<dbReference type="CDD" id="cd14791">
    <property type="entry name" value="GH36"/>
    <property type="match status" value="1"/>
</dbReference>
<dbReference type="InterPro" id="IPR050985">
    <property type="entry name" value="Alpha-glycosidase_related"/>
</dbReference>
<feature type="domain" description="Glycosyl hydrolase family 36 N-terminal" evidence="6">
    <location>
        <begin position="27"/>
        <end position="262"/>
    </location>
</feature>
<reference evidence="8" key="1">
    <citation type="journal article" date="2019" name="Int. J. Syst. Evol. Microbiol.">
        <title>The Global Catalogue of Microorganisms (GCM) 10K type strain sequencing project: providing services to taxonomists for standard genome sequencing and annotation.</title>
        <authorList>
            <consortium name="The Broad Institute Genomics Platform"/>
            <consortium name="The Broad Institute Genome Sequencing Center for Infectious Disease"/>
            <person name="Wu L."/>
            <person name="Ma J."/>
        </authorList>
    </citation>
    <scope>NUCLEOTIDE SEQUENCE [LARGE SCALE GENOMIC DNA]</scope>
    <source>
        <strain evidence="8">CCUG 49560</strain>
    </source>
</reference>
<evidence type="ECO:0000313" key="7">
    <source>
        <dbReference type="EMBL" id="MFC4585854.1"/>
    </source>
</evidence>
<evidence type="ECO:0000256" key="2">
    <source>
        <dbReference type="ARBA" id="ARBA00012755"/>
    </source>
</evidence>
<dbReference type="Pfam" id="PF02065">
    <property type="entry name" value="Melibiase"/>
    <property type="match status" value="1"/>
</dbReference>
<dbReference type="EMBL" id="JBHSFN010000003">
    <property type="protein sequence ID" value="MFC4585854.1"/>
    <property type="molecule type" value="Genomic_DNA"/>
</dbReference>
<dbReference type="Gene3D" id="2.70.98.60">
    <property type="entry name" value="alpha-galactosidase from lactobacil brevis"/>
    <property type="match status" value="1"/>
</dbReference>
<evidence type="ECO:0000313" key="8">
    <source>
        <dbReference type="Proteomes" id="UP001595891"/>
    </source>
</evidence>
<keyword evidence="3 5" id="KW-0378">Hydrolase</keyword>
<keyword evidence="8" id="KW-1185">Reference proteome</keyword>
<dbReference type="Gene3D" id="3.20.20.70">
    <property type="entry name" value="Aldolase class I"/>
    <property type="match status" value="1"/>
</dbReference>
<dbReference type="Proteomes" id="UP001595891">
    <property type="component" value="Unassembled WGS sequence"/>
</dbReference>
<dbReference type="InterPro" id="IPR038417">
    <property type="entry name" value="Alpga-gal_N_sf"/>
</dbReference>
<dbReference type="SUPFAM" id="SSF51445">
    <property type="entry name" value="(Trans)glycosidases"/>
    <property type="match status" value="1"/>
</dbReference>
<comment type="caution">
    <text evidence="7">The sequence shown here is derived from an EMBL/GenBank/DDBJ whole genome shotgun (WGS) entry which is preliminary data.</text>
</comment>
<organism evidence="7 8">
    <name type="scientific">Sphaerisporangium corydalis</name>
    <dbReference type="NCBI Taxonomy" id="1441875"/>
    <lineage>
        <taxon>Bacteria</taxon>
        <taxon>Bacillati</taxon>
        <taxon>Actinomycetota</taxon>
        <taxon>Actinomycetes</taxon>
        <taxon>Streptosporangiales</taxon>
        <taxon>Streptosporangiaceae</taxon>
        <taxon>Sphaerisporangium</taxon>
    </lineage>
</organism>
<accession>A0ABV9ECS1</accession>
<dbReference type="PROSITE" id="PS00512">
    <property type="entry name" value="ALPHA_GALACTOSIDASE"/>
    <property type="match status" value="1"/>
</dbReference>
<sequence>MTRWALRTATTSYQLRLAPGGGWAEPTYWGPAVEETLAPGPLEYDEPPSHLPSAEVAACEYAPYGVRHFGQLDLVAERPPVSGGGGPDAVRGTVWRYTGDERDDAGGTTELRLHFADDLQRLTATLCYRVQTGHDVVERWAEIGNAGDTPLRLERVRSAAFTVPTPAGARLGHLHGQWAQEFRPAETELRQGRLTLESRFGITGLAASPWLSVRALDEPDGPTWSAALAWSGSWTIDADVDAATGLTRVSLGRLPSEAAIELAPGATFTTPVACGLYSGEGPQGAARAWHTYQRGLRRPVRPPIVYNSWFATGFDVRAGHQLELARTAAAIGVETFVVDDGWFTGRDDDRGGLGDWEPDPAKFPGGFGAFVSEVRALGLGFGLWVEPEAVSPRSRLYAEHPDWVYQVPGRPMTTIRNQYVLDLGHDDAAAWAYATLDGLLARHDISYLKWDMNRPMTERGAGDDRDGRHVANYYAILDRLRRDHPGVFLEGCAAGGGRADLATAARHDVLWPSDNTGPLDRLAVQHGFLHAFAPHLMSSWVTDDDGIFDTAPRSTTFRYLTAMSGVLGIGADIGRWGQAERDEAARWIGLYRSIRDVVRDGAVHQHGHPHGPLYAVEYALDDVVVLFTWRTGAARGSATHPSRPLRVRLRGADPGAAYRRRDDGARHSGAALASAGLAPLPGDGTDASVIVLERV</sequence>
<dbReference type="PRINTS" id="PR00743">
    <property type="entry name" value="GLHYDRLASE36"/>
</dbReference>
<keyword evidence="4 5" id="KW-0326">Glycosidase</keyword>
<dbReference type="RefSeq" id="WP_262841163.1">
    <property type="nucleotide sequence ID" value="NZ_JANZYP010000004.1"/>
</dbReference>
<comment type="similarity">
    <text evidence="5">Belongs to the glycosyl hydrolase.</text>
</comment>
<dbReference type="InterPro" id="IPR002252">
    <property type="entry name" value="Glyco_hydro_36"/>
</dbReference>
<evidence type="ECO:0000256" key="5">
    <source>
        <dbReference type="PIRNR" id="PIRNR005536"/>
    </source>
</evidence>
<comment type="catalytic activity">
    <reaction evidence="1 5">
        <text>Hydrolysis of terminal, non-reducing alpha-D-galactose residues in alpha-D-galactosides, including galactose oligosaccharides, galactomannans and galactolipids.</text>
        <dbReference type="EC" id="3.2.1.22"/>
    </reaction>
</comment>